<dbReference type="GO" id="GO:0006352">
    <property type="term" value="P:DNA-templated transcription initiation"/>
    <property type="evidence" value="ECO:0007669"/>
    <property type="project" value="InterPro"/>
</dbReference>
<dbReference type="GO" id="GO:0003677">
    <property type="term" value="F:DNA binding"/>
    <property type="evidence" value="ECO:0007669"/>
    <property type="project" value="InterPro"/>
</dbReference>
<gene>
    <name evidence="2" type="ORF">COV10_00545</name>
</gene>
<accession>A0A2H0RF81</accession>
<evidence type="ECO:0000313" key="3">
    <source>
        <dbReference type="Proteomes" id="UP000228767"/>
    </source>
</evidence>
<dbReference type="AlphaFoldDB" id="A0A2H0RF81"/>
<dbReference type="Pfam" id="PF08281">
    <property type="entry name" value="Sigma70_r4_2"/>
    <property type="match status" value="1"/>
</dbReference>
<evidence type="ECO:0000259" key="1">
    <source>
        <dbReference type="Pfam" id="PF08281"/>
    </source>
</evidence>
<dbReference type="EMBL" id="PCYI01000003">
    <property type="protein sequence ID" value="PIR45221.1"/>
    <property type="molecule type" value="Genomic_DNA"/>
</dbReference>
<organism evidence="2 3">
    <name type="scientific">Candidatus Vogelbacteria bacterium CG10_big_fil_rev_8_21_14_0_10_51_16</name>
    <dbReference type="NCBI Taxonomy" id="1975045"/>
    <lineage>
        <taxon>Bacteria</taxon>
        <taxon>Candidatus Vogeliibacteriota</taxon>
    </lineage>
</organism>
<dbReference type="InterPro" id="IPR013249">
    <property type="entry name" value="RNA_pol_sigma70_r4_t2"/>
</dbReference>
<comment type="caution">
    <text evidence="2">The sequence shown here is derived from an EMBL/GenBank/DDBJ whole genome shotgun (WGS) entry which is preliminary data.</text>
</comment>
<proteinExistence type="predicted"/>
<protein>
    <recommendedName>
        <fullName evidence="1">RNA polymerase sigma factor 70 region 4 type 2 domain-containing protein</fullName>
    </recommendedName>
</protein>
<dbReference type="InterPro" id="IPR013324">
    <property type="entry name" value="RNA_pol_sigma_r3/r4-like"/>
</dbReference>
<sequence>MLQEEKVRKIVRLYVQEHLSMAQIAARLDISATTVQSYLIRGGIKRRTISEGVYQSYHSRFHKQAFVLKKKLTRAEFKLKVAGVMLYWGEGAKGHGSVRFANSDPDMIRLFLRFLREICGVDEKRITAIVHYYPDHNLHFLQDFWSKRTGIPLVRFYKPHMHTGRTGSYKTKSRHGTLAVNYCDKKLLGQILEWIQEYRK</sequence>
<reference evidence="2 3" key="1">
    <citation type="submission" date="2017-09" db="EMBL/GenBank/DDBJ databases">
        <title>Depth-based differentiation of microbial function through sediment-hosted aquifers and enrichment of novel symbionts in the deep terrestrial subsurface.</title>
        <authorList>
            <person name="Probst A.J."/>
            <person name="Ladd B."/>
            <person name="Jarett J.K."/>
            <person name="Geller-Mcgrath D.E."/>
            <person name="Sieber C.M."/>
            <person name="Emerson J.B."/>
            <person name="Anantharaman K."/>
            <person name="Thomas B.C."/>
            <person name="Malmstrom R."/>
            <person name="Stieglmeier M."/>
            <person name="Klingl A."/>
            <person name="Woyke T."/>
            <person name="Ryan C.M."/>
            <person name="Banfield J.F."/>
        </authorList>
    </citation>
    <scope>NUCLEOTIDE SEQUENCE [LARGE SCALE GENOMIC DNA]</scope>
    <source>
        <strain evidence="2">CG10_big_fil_rev_8_21_14_0_10_51_16</strain>
    </source>
</reference>
<dbReference type="Gene3D" id="1.10.10.60">
    <property type="entry name" value="Homeodomain-like"/>
    <property type="match status" value="1"/>
</dbReference>
<evidence type="ECO:0000313" key="2">
    <source>
        <dbReference type="EMBL" id="PIR45221.1"/>
    </source>
</evidence>
<feature type="domain" description="RNA polymerase sigma factor 70 region 4 type 2" evidence="1">
    <location>
        <begin position="5"/>
        <end position="41"/>
    </location>
</feature>
<name>A0A2H0RF81_9BACT</name>
<dbReference type="Proteomes" id="UP000228767">
    <property type="component" value="Unassembled WGS sequence"/>
</dbReference>
<dbReference type="GO" id="GO:0016987">
    <property type="term" value="F:sigma factor activity"/>
    <property type="evidence" value="ECO:0007669"/>
    <property type="project" value="InterPro"/>
</dbReference>
<dbReference type="SUPFAM" id="SSF88659">
    <property type="entry name" value="Sigma3 and sigma4 domains of RNA polymerase sigma factors"/>
    <property type="match status" value="1"/>
</dbReference>